<proteinExistence type="predicted"/>
<dbReference type="Proteomes" id="UP001596364">
    <property type="component" value="Unassembled WGS sequence"/>
</dbReference>
<sequence>MNHTILASSGLFISCCLALTFFTGPWLNWMLPGNIPLGNLVAILAYLSGAWLSRLLAPARGVLAVLSILAVIAALSWFPLGVWLAGNLQLNFIAAPERARWFVQLSLVLAAYILTVLLATLILRGYRRRSVVDSATS</sequence>
<evidence type="ECO:0000313" key="2">
    <source>
        <dbReference type="EMBL" id="MFC6441359.1"/>
    </source>
</evidence>
<feature type="transmembrane region" description="Helical" evidence="1">
    <location>
        <begin position="34"/>
        <end position="52"/>
    </location>
</feature>
<dbReference type="EMBL" id="JBHSUS010000001">
    <property type="protein sequence ID" value="MFC6441359.1"/>
    <property type="molecule type" value="Genomic_DNA"/>
</dbReference>
<keyword evidence="1" id="KW-1133">Transmembrane helix</keyword>
<evidence type="ECO:0000256" key="1">
    <source>
        <dbReference type="SAM" id="Phobius"/>
    </source>
</evidence>
<gene>
    <name evidence="2" type="ORF">ACFP85_14495</name>
</gene>
<evidence type="ECO:0008006" key="4">
    <source>
        <dbReference type="Google" id="ProtNLM"/>
    </source>
</evidence>
<evidence type="ECO:0000313" key="3">
    <source>
        <dbReference type="Proteomes" id="UP001596364"/>
    </source>
</evidence>
<keyword evidence="1" id="KW-0472">Membrane</keyword>
<keyword evidence="3" id="KW-1185">Reference proteome</keyword>
<feature type="transmembrane region" description="Helical" evidence="1">
    <location>
        <begin position="64"/>
        <end position="86"/>
    </location>
</feature>
<keyword evidence="1" id="KW-0812">Transmembrane</keyword>
<organism evidence="2 3">
    <name type="scientific">Pseudobowmanella zhangzhouensis</name>
    <dbReference type="NCBI Taxonomy" id="1537679"/>
    <lineage>
        <taxon>Bacteria</taxon>
        <taxon>Pseudomonadati</taxon>
        <taxon>Pseudomonadota</taxon>
        <taxon>Gammaproteobacteria</taxon>
        <taxon>Alteromonadales</taxon>
        <taxon>Alteromonadaceae</taxon>
    </lineage>
</organism>
<comment type="caution">
    <text evidence="2">The sequence shown here is derived from an EMBL/GenBank/DDBJ whole genome shotgun (WGS) entry which is preliminary data.</text>
</comment>
<feature type="transmembrane region" description="Helical" evidence="1">
    <location>
        <begin position="101"/>
        <end position="123"/>
    </location>
</feature>
<name>A0ABW1XNZ1_9ALTE</name>
<protein>
    <recommendedName>
        <fullName evidence="4">Hydroxylaminobenzene mutase</fullName>
    </recommendedName>
</protein>
<accession>A0ABW1XNZ1</accession>
<dbReference type="RefSeq" id="WP_131257877.1">
    <property type="nucleotide sequence ID" value="NZ_JBHSUS010000001.1"/>
</dbReference>
<reference evidence="3" key="1">
    <citation type="journal article" date="2019" name="Int. J. Syst. Evol. Microbiol.">
        <title>The Global Catalogue of Microorganisms (GCM) 10K type strain sequencing project: providing services to taxonomists for standard genome sequencing and annotation.</title>
        <authorList>
            <consortium name="The Broad Institute Genomics Platform"/>
            <consortium name="The Broad Institute Genome Sequencing Center for Infectious Disease"/>
            <person name="Wu L."/>
            <person name="Ma J."/>
        </authorList>
    </citation>
    <scope>NUCLEOTIDE SEQUENCE [LARGE SCALE GENOMIC DNA]</scope>
    <source>
        <strain evidence="3">CGMCC 1.16031</strain>
    </source>
</reference>